<feature type="transmembrane region" description="Helical" evidence="1">
    <location>
        <begin position="44"/>
        <end position="64"/>
    </location>
</feature>
<dbReference type="EMBL" id="CVMV01000015">
    <property type="protein sequence ID" value="CRG93286.1"/>
    <property type="molecule type" value="Genomic_DNA"/>
</dbReference>
<dbReference type="Proteomes" id="UP000220797">
    <property type="component" value="Unassembled WGS sequence"/>
</dbReference>
<dbReference type="SUPFAM" id="SSF103473">
    <property type="entry name" value="MFS general substrate transporter"/>
    <property type="match status" value="1"/>
</dbReference>
<feature type="transmembrane region" description="Helical" evidence="1">
    <location>
        <begin position="12"/>
        <end position="38"/>
    </location>
</feature>
<feature type="transmembrane region" description="Helical" evidence="1">
    <location>
        <begin position="387"/>
        <end position="406"/>
    </location>
</feature>
<organism evidence="2 3">
    <name type="scientific">Plasmodium gallinaceum</name>
    <dbReference type="NCBI Taxonomy" id="5849"/>
    <lineage>
        <taxon>Eukaryota</taxon>
        <taxon>Sar</taxon>
        <taxon>Alveolata</taxon>
        <taxon>Apicomplexa</taxon>
        <taxon>Aconoidasida</taxon>
        <taxon>Haemosporida</taxon>
        <taxon>Plasmodiidae</taxon>
        <taxon>Plasmodium</taxon>
        <taxon>Plasmodium (Haemamoeba)</taxon>
    </lineage>
</organism>
<protein>
    <submittedName>
        <fullName evidence="2">Nucleoside transporter 4, putative</fullName>
    </submittedName>
</protein>
<dbReference type="RefSeq" id="XP_028526108.1">
    <property type="nucleotide sequence ID" value="XM_028672555.1"/>
</dbReference>
<dbReference type="AlphaFoldDB" id="A0A1J1GLJ9"/>
<accession>A0A1J1GLJ9</accession>
<evidence type="ECO:0000256" key="1">
    <source>
        <dbReference type="SAM" id="Phobius"/>
    </source>
</evidence>
<gene>
    <name evidence="2" type="primary">NT4</name>
    <name evidence="2" type="ORF">PGAL8A_00099200</name>
</gene>
<keyword evidence="1" id="KW-0812">Transmembrane</keyword>
<dbReference type="InterPro" id="IPR036259">
    <property type="entry name" value="MFS_trans_sf"/>
</dbReference>
<evidence type="ECO:0000313" key="2">
    <source>
        <dbReference type="EMBL" id="CRG93286.1"/>
    </source>
</evidence>
<dbReference type="OMA" id="LSYGRIC"/>
<proteinExistence type="predicted"/>
<evidence type="ECO:0000313" key="3">
    <source>
        <dbReference type="Proteomes" id="UP000220797"/>
    </source>
</evidence>
<reference evidence="2" key="1">
    <citation type="submission" date="2015-04" db="EMBL/GenBank/DDBJ databases">
        <authorList>
            <consortium name="Pathogen Informatics"/>
        </authorList>
    </citation>
    <scope>NUCLEOTIDE SEQUENCE [LARGE SCALE GENOMIC DNA]</scope>
    <source>
        <strain evidence="2">8A</strain>
    </source>
</reference>
<keyword evidence="1" id="KW-1133">Transmembrane helix</keyword>
<dbReference type="OrthoDB" id="392444at2759"/>
<feature type="transmembrane region" description="Helical" evidence="1">
    <location>
        <begin position="98"/>
        <end position="117"/>
    </location>
</feature>
<keyword evidence="3" id="KW-1185">Reference proteome</keyword>
<feature type="transmembrane region" description="Helical" evidence="1">
    <location>
        <begin position="163"/>
        <end position="188"/>
    </location>
</feature>
<sequence length="451" mass="51921">MLKGEETQIKLIFFFLGILLSLPSNIIINVSFLINNIYNEEISITILGFISGFMIISSLIQLTFEFTSFKSIIICNFLNAANLFIFLILICLCNASKHYIYIISAFIGFFIGFLYSANTKYSLLFGMRINGYLVSGISFCALFFFIINLLMSYLTIEDGNVKSYYNAITLSIGTVVVLKVLIIIYIIFMHLRSPYFLEQKERIESRKTKEINIDSELNTFNEVENGENNLSKGVSSYDKNSNDNDDKKIEVTVKDNISKISKINKKLKFPKKIFNCNNIIDGARLIKYYYLCLIPISFNIFITFVIYPHIIPNKLKKGVYYKYLFMFLFQCSDLIFSFLVTVYLNLFSFFKQQYVTILCICRILLLVLAYKIKNLQEDSFLYTNEFIAFVIFLVGSTNGSLINLSYGRICDCFKHSDQKEKNIAVSSSFCALTFLISFALSPWFCGLIIDS</sequence>
<feature type="transmembrane region" description="Helical" evidence="1">
    <location>
        <begin position="288"/>
        <end position="311"/>
    </location>
</feature>
<name>A0A1J1GLJ9_PLAGA</name>
<dbReference type="GeneID" id="39729516"/>
<feature type="transmembrane region" description="Helical" evidence="1">
    <location>
        <begin position="427"/>
        <end position="449"/>
    </location>
</feature>
<feature type="transmembrane region" description="Helical" evidence="1">
    <location>
        <begin position="354"/>
        <end position="372"/>
    </location>
</feature>
<dbReference type="VEuPathDB" id="PlasmoDB:PGAL8A_00099200"/>
<feature type="transmembrane region" description="Helical" evidence="1">
    <location>
        <begin position="129"/>
        <end position="151"/>
    </location>
</feature>
<feature type="transmembrane region" description="Helical" evidence="1">
    <location>
        <begin position="71"/>
        <end position="92"/>
    </location>
</feature>
<feature type="transmembrane region" description="Helical" evidence="1">
    <location>
        <begin position="323"/>
        <end position="347"/>
    </location>
</feature>
<keyword evidence="1" id="KW-0472">Membrane</keyword>
<comment type="caution">
    <text evidence="2">The sequence shown here is derived from an EMBL/GenBank/DDBJ whole genome shotgun (WGS) entry which is preliminary data.</text>
</comment>